<organism evidence="1 2">
    <name type="scientific">Trichonephila clavipes</name>
    <name type="common">Golden silk orbweaver</name>
    <name type="synonym">Nephila clavipes</name>
    <dbReference type="NCBI Taxonomy" id="2585209"/>
    <lineage>
        <taxon>Eukaryota</taxon>
        <taxon>Metazoa</taxon>
        <taxon>Ecdysozoa</taxon>
        <taxon>Arthropoda</taxon>
        <taxon>Chelicerata</taxon>
        <taxon>Arachnida</taxon>
        <taxon>Araneae</taxon>
        <taxon>Araneomorphae</taxon>
        <taxon>Entelegynae</taxon>
        <taxon>Araneoidea</taxon>
        <taxon>Nephilidae</taxon>
        <taxon>Trichonephila</taxon>
    </lineage>
</organism>
<sequence length="131" mass="14468">MPPRRVKEKFKQITEFEWGRTIGLREGGFSYEAVGNKLVYCHRCTNVDSVNSSTSAAPWITCKGAFMQNQPARQTIDGCDCNELISTKIGPKLPFQMNLTSIRGTMMAAFVLDAMPVNVAFQSALSNDIVA</sequence>
<keyword evidence="2" id="KW-1185">Reference proteome</keyword>
<name>A0A8X6S4Q8_TRICX</name>
<accession>A0A8X6S4Q8</accession>
<comment type="caution">
    <text evidence="1">The sequence shown here is derived from an EMBL/GenBank/DDBJ whole genome shotgun (WGS) entry which is preliminary data.</text>
</comment>
<reference evidence="1" key="1">
    <citation type="submission" date="2020-08" db="EMBL/GenBank/DDBJ databases">
        <title>Multicomponent nature underlies the extraordinary mechanical properties of spider dragline silk.</title>
        <authorList>
            <person name="Kono N."/>
            <person name="Nakamura H."/>
            <person name="Mori M."/>
            <person name="Yoshida Y."/>
            <person name="Ohtoshi R."/>
            <person name="Malay A.D."/>
            <person name="Moran D.A.P."/>
            <person name="Tomita M."/>
            <person name="Numata K."/>
            <person name="Arakawa K."/>
        </authorList>
    </citation>
    <scope>NUCLEOTIDE SEQUENCE</scope>
</reference>
<gene>
    <name evidence="1" type="ORF">TNCV_2203121</name>
</gene>
<protein>
    <submittedName>
        <fullName evidence="1">Uncharacterized protein</fullName>
    </submittedName>
</protein>
<dbReference type="EMBL" id="BMAU01021263">
    <property type="protein sequence ID" value="GFY06779.1"/>
    <property type="molecule type" value="Genomic_DNA"/>
</dbReference>
<dbReference type="Proteomes" id="UP000887159">
    <property type="component" value="Unassembled WGS sequence"/>
</dbReference>
<evidence type="ECO:0000313" key="2">
    <source>
        <dbReference type="Proteomes" id="UP000887159"/>
    </source>
</evidence>
<evidence type="ECO:0000313" key="1">
    <source>
        <dbReference type="EMBL" id="GFY06779.1"/>
    </source>
</evidence>
<proteinExistence type="predicted"/>
<dbReference type="AlphaFoldDB" id="A0A8X6S4Q8"/>